<evidence type="ECO:0000256" key="11">
    <source>
        <dbReference type="ARBA" id="ARBA00023098"/>
    </source>
</evidence>
<dbReference type="PROSITE" id="PS50026">
    <property type="entry name" value="EGF_3"/>
    <property type="match status" value="1"/>
</dbReference>
<evidence type="ECO:0000256" key="7">
    <source>
        <dbReference type="ARBA" id="ARBA00022692"/>
    </source>
</evidence>
<keyword evidence="4 19" id="KW-0245">EGF-like domain</keyword>
<dbReference type="Proteomes" id="UP000016666">
    <property type="component" value="Chromosome 24"/>
</dbReference>
<evidence type="ECO:0000256" key="14">
    <source>
        <dbReference type="ARBA" id="ARBA00023166"/>
    </source>
</evidence>
<dbReference type="GO" id="GO:0008203">
    <property type="term" value="P:cholesterol metabolic process"/>
    <property type="evidence" value="ECO:0007669"/>
    <property type="project" value="UniProtKB-KW"/>
</dbReference>
<proteinExistence type="predicted"/>
<evidence type="ECO:0000256" key="12">
    <source>
        <dbReference type="ARBA" id="ARBA00023136"/>
    </source>
</evidence>
<dbReference type="GO" id="GO:0042562">
    <property type="term" value="F:hormone binding"/>
    <property type="evidence" value="ECO:0007669"/>
    <property type="project" value="TreeGrafter"/>
</dbReference>
<evidence type="ECO:0000256" key="17">
    <source>
        <dbReference type="ARBA" id="ARBA00023180"/>
    </source>
</evidence>
<dbReference type="PROSITE" id="PS01209">
    <property type="entry name" value="LDLRA_1"/>
    <property type="match status" value="1"/>
</dbReference>
<dbReference type="InterPro" id="IPR023415">
    <property type="entry name" value="LDLR_class-A_CS"/>
</dbReference>
<reference evidence="24" key="2">
    <citation type="submission" date="2025-08" db="UniProtKB">
        <authorList>
            <consortium name="Ensembl"/>
        </authorList>
    </citation>
    <scope>IDENTIFICATION</scope>
</reference>
<dbReference type="PROSITE" id="PS50068">
    <property type="entry name" value="LDLRA_2"/>
    <property type="match status" value="4"/>
</dbReference>
<dbReference type="Ensembl" id="ENSAPLT00000029181.1">
    <property type="protein sequence ID" value="ENSAPLP00000018405.1"/>
    <property type="gene ID" value="ENSAPLG00000024549.1"/>
</dbReference>
<feature type="signal peptide" evidence="22">
    <location>
        <begin position="1"/>
        <end position="22"/>
    </location>
</feature>
<dbReference type="Gene3D" id="4.10.400.10">
    <property type="entry name" value="Low-density Lipoprotein Receptor"/>
    <property type="match status" value="4"/>
</dbReference>
<reference evidence="24" key="3">
    <citation type="submission" date="2025-09" db="UniProtKB">
        <authorList>
            <consortium name="Ensembl"/>
        </authorList>
    </citation>
    <scope>IDENTIFICATION</scope>
</reference>
<dbReference type="CDD" id="cd00054">
    <property type="entry name" value="EGF_CA"/>
    <property type="match status" value="1"/>
</dbReference>
<dbReference type="PANTHER" id="PTHR22722:SF14">
    <property type="entry name" value="MEGALIN, ISOFORM A"/>
    <property type="match status" value="1"/>
</dbReference>
<dbReference type="GO" id="GO:0006898">
    <property type="term" value="P:receptor-mediated endocytosis"/>
    <property type="evidence" value="ECO:0007669"/>
    <property type="project" value="TreeGrafter"/>
</dbReference>
<keyword evidence="9 21" id="KW-1133">Transmembrane helix</keyword>
<feature type="disulfide bond" evidence="20">
    <location>
        <begin position="177"/>
        <end position="195"/>
    </location>
</feature>
<keyword evidence="13 19" id="KW-1015">Disulfide bond</keyword>
<keyword evidence="18" id="KW-0753">Steroid metabolism</keyword>
<evidence type="ECO:0000256" key="8">
    <source>
        <dbReference type="ARBA" id="ARBA00022737"/>
    </source>
</evidence>
<feature type="transmembrane region" description="Helical" evidence="21">
    <location>
        <begin position="511"/>
        <end position="542"/>
    </location>
</feature>
<feature type="disulfide bond" evidence="20">
    <location>
        <begin position="148"/>
        <end position="163"/>
    </location>
</feature>
<dbReference type="GO" id="GO:0043235">
    <property type="term" value="C:receptor complex"/>
    <property type="evidence" value="ECO:0007669"/>
    <property type="project" value="TreeGrafter"/>
</dbReference>
<dbReference type="InterPro" id="IPR000742">
    <property type="entry name" value="EGF"/>
</dbReference>
<dbReference type="GO" id="GO:0016324">
    <property type="term" value="C:apical plasma membrane"/>
    <property type="evidence" value="ECO:0007669"/>
    <property type="project" value="TreeGrafter"/>
</dbReference>
<keyword evidence="3" id="KW-0813">Transport</keyword>
<keyword evidence="10" id="KW-0445">Lipid transport</keyword>
<dbReference type="FunFam" id="2.10.25.10:FF:000009">
    <property type="entry name" value="Low-density lipoprotein receptor isoform 1"/>
    <property type="match status" value="1"/>
</dbReference>
<dbReference type="FunFam" id="4.10.400.10:FF:000053">
    <property type="entry name" value="Very low density lipoprotein receptor"/>
    <property type="match status" value="1"/>
</dbReference>
<keyword evidence="14" id="KW-1207">Sterol metabolism</keyword>
<dbReference type="InterPro" id="IPR049883">
    <property type="entry name" value="NOTCH1_EGF-like"/>
</dbReference>
<dbReference type="Pfam" id="PF00057">
    <property type="entry name" value="Ldl_recept_a"/>
    <property type="match status" value="4"/>
</dbReference>
<dbReference type="Gene3D" id="1.10.287.210">
    <property type="match status" value="1"/>
</dbReference>
<dbReference type="InterPro" id="IPR018097">
    <property type="entry name" value="EGF_Ca-bd_CS"/>
</dbReference>
<dbReference type="InterPro" id="IPR001881">
    <property type="entry name" value="EGF-like_Ca-bd_dom"/>
</dbReference>
<dbReference type="InterPro" id="IPR000152">
    <property type="entry name" value="EGF-type_Asp/Asn_hydroxyl_site"/>
</dbReference>
<keyword evidence="22" id="KW-0732">Signal</keyword>
<dbReference type="GO" id="GO:0006869">
    <property type="term" value="P:lipid transport"/>
    <property type="evidence" value="ECO:0007669"/>
    <property type="project" value="UniProtKB-KW"/>
</dbReference>
<reference evidence="24 25" key="1">
    <citation type="submission" date="2017-10" db="EMBL/GenBank/DDBJ databases">
        <title>A new Pekin duck reference genome.</title>
        <authorList>
            <person name="Hou Z.-C."/>
            <person name="Zhou Z.-K."/>
            <person name="Zhu F."/>
            <person name="Hou S.-S."/>
        </authorList>
    </citation>
    <scope>NUCLEOTIDE SEQUENCE [LARGE SCALE GENOMIC DNA]</scope>
</reference>
<feature type="domain" description="EGF-like" evidence="23">
    <location>
        <begin position="227"/>
        <end position="262"/>
    </location>
</feature>
<keyword evidence="8" id="KW-0677">Repeat</keyword>
<evidence type="ECO:0000256" key="10">
    <source>
        <dbReference type="ARBA" id="ARBA00023055"/>
    </source>
</evidence>
<dbReference type="STRING" id="8840.ENSAPLP00000018405"/>
<protein>
    <recommendedName>
        <fullName evidence="23">EGF-like domain-containing protein</fullName>
    </recommendedName>
</protein>
<dbReference type="InterPro" id="IPR005166">
    <property type="entry name" value="RSV_p95_env"/>
</dbReference>
<dbReference type="GO" id="GO:0005905">
    <property type="term" value="C:clathrin-coated pit"/>
    <property type="evidence" value="ECO:0007669"/>
    <property type="project" value="UniProtKB-SubCell"/>
</dbReference>
<comment type="caution">
    <text evidence="19">Lacks conserved residue(s) required for the propagation of feature annotation.</text>
</comment>
<dbReference type="GO" id="GO:0005509">
    <property type="term" value="F:calcium ion binding"/>
    <property type="evidence" value="ECO:0007669"/>
    <property type="project" value="InterPro"/>
</dbReference>
<feature type="disulfide bond" evidence="19">
    <location>
        <begin position="231"/>
        <end position="241"/>
    </location>
</feature>
<evidence type="ECO:0000256" key="3">
    <source>
        <dbReference type="ARBA" id="ARBA00022448"/>
    </source>
</evidence>
<feature type="disulfide bond" evidence="20">
    <location>
        <begin position="48"/>
        <end position="66"/>
    </location>
</feature>
<dbReference type="SMART" id="SM00192">
    <property type="entry name" value="LDLa"/>
    <property type="match status" value="4"/>
</dbReference>
<accession>A0A493SY48</accession>
<evidence type="ECO:0000256" key="9">
    <source>
        <dbReference type="ARBA" id="ARBA00022989"/>
    </source>
</evidence>
<name>A0A493SY48_ANAPP</name>
<keyword evidence="7 21" id="KW-0812">Transmembrane</keyword>
<organism evidence="24 25">
    <name type="scientific">Anas platyrhynchos platyrhynchos</name>
    <name type="common">Northern mallard</name>
    <dbReference type="NCBI Taxonomy" id="8840"/>
    <lineage>
        <taxon>Eukaryota</taxon>
        <taxon>Metazoa</taxon>
        <taxon>Chordata</taxon>
        <taxon>Craniata</taxon>
        <taxon>Vertebrata</taxon>
        <taxon>Euteleostomi</taxon>
        <taxon>Archelosauria</taxon>
        <taxon>Archosauria</taxon>
        <taxon>Dinosauria</taxon>
        <taxon>Saurischia</taxon>
        <taxon>Theropoda</taxon>
        <taxon>Coelurosauria</taxon>
        <taxon>Aves</taxon>
        <taxon>Neognathae</taxon>
        <taxon>Galloanserae</taxon>
        <taxon>Anseriformes</taxon>
        <taxon>Anatidae</taxon>
        <taxon>Anatinae</taxon>
        <taxon>Anas</taxon>
    </lineage>
</organism>
<evidence type="ECO:0000256" key="6">
    <source>
        <dbReference type="ARBA" id="ARBA00022583"/>
    </source>
</evidence>
<dbReference type="PANTHER" id="PTHR22722">
    <property type="entry name" value="LOW-DENSITY LIPOPROTEIN RECEPTOR-RELATED PROTEIN 2-RELATED"/>
    <property type="match status" value="1"/>
</dbReference>
<feature type="disulfide bond" evidence="20">
    <location>
        <begin position="136"/>
        <end position="154"/>
    </location>
</feature>
<dbReference type="FunFam" id="4.10.400.10:FF:000051">
    <property type="entry name" value="Very low density lipoprotein receptor"/>
    <property type="match status" value="1"/>
</dbReference>
<keyword evidence="5" id="KW-0153">Cholesterol metabolism</keyword>
<evidence type="ECO:0000256" key="4">
    <source>
        <dbReference type="ARBA" id="ARBA00022536"/>
    </source>
</evidence>
<dbReference type="PROSITE" id="PS01187">
    <property type="entry name" value="EGF_CA"/>
    <property type="match status" value="1"/>
</dbReference>
<feature type="disulfide bond" evidence="20">
    <location>
        <begin position="41"/>
        <end position="53"/>
    </location>
</feature>
<dbReference type="AlphaFoldDB" id="A0A493SY48"/>
<evidence type="ECO:0000256" key="20">
    <source>
        <dbReference type="PROSITE-ProRule" id="PRU00124"/>
    </source>
</evidence>
<dbReference type="GeneTree" id="ENSGT00940000154819"/>
<dbReference type="PRINTS" id="PR00261">
    <property type="entry name" value="LDLRECEPTOR"/>
</dbReference>
<keyword evidence="25" id="KW-1185">Reference proteome</keyword>
<evidence type="ECO:0000256" key="19">
    <source>
        <dbReference type="PROSITE-ProRule" id="PRU00076"/>
    </source>
</evidence>
<dbReference type="SUPFAM" id="SSF57424">
    <property type="entry name" value="LDL receptor-like module"/>
    <property type="match status" value="4"/>
</dbReference>
<feature type="chain" id="PRO_5019716537" description="EGF-like domain-containing protein" evidence="22">
    <location>
        <begin position="23"/>
        <end position="569"/>
    </location>
</feature>
<evidence type="ECO:0000313" key="24">
    <source>
        <dbReference type="Ensembl" id="ENSAPLP00000018405.1"/>
    </source>
</evidence>
<dbReference type="Pfam" id="PF07645">
    <property type="entry name" value="EGF_CA"/>
    <property type="match status" value="1"/>
</dbReference>
<dbReference type="CDD" id="cd00112">
    <property type="entry name" value="LDLa"/>
    <property type="match status" value="4"/>
</dbReference>
<evidence type="ECO:0000313" key="25">
    <source>
        <dbReference type="Proteomes" id="UP000016666"/>
    </source>
</evidence>
<dbReference type="SMART" id="SM00179">
    <property type="entry name" value="EGF_CA"/>
    <property type="match status" value="1"/>
</dbReference>
<evidence type="ECO:0000256" key="16">
    <source>
        <dbReference type="ARBA" id="ARBA00023176"/>
    </source>
</evidence>
<comment type="subcellular location">
    <subcellularLocation>
        <location evidence="2">Membrane</location>
        <location evidence="2">Clathrin-coated pit</location>
    </subcellularLocation>
    <subcellularLocation>
        <location evidence="1">Membrane</location>
        <topology evidence="1">Single-pass type I membrane protein</topology>
    </subcellularLocation>
</comment>
<evidence type="ECO:0000256" key="13">
    <source>
        <dbReference type="ARBA" id="ARBA00023157"/>
    </source>
</evidence>
<dbReference type="SUPFAM" id="SSF57196">
    <property type="entry name" value="EGF/Laminin"/>
    <property type="match status" value="1"/>
</dbReference>
<evidence type="ECO:0000259" key="23">
    <source>
        <dbReference type="PROSITE" id="PS50026"/>
    </source>
</evidence>
<dbReference type="PROSITE" id="PS00010">
    <property type="entry name" value="ASX_HYDROXYL"/>
    <property type="match status" value="1"/>
</dbReference>
<keyword evidence="12 21" id="KW-0472">Membrane</keyword>
<dbReference type="FunFam" id="4.10.400.10:FF:000025">
    <property type="entry name" value="Very low density lipoprotein receptor"/>
    <property type="match status" value="1"/>
</dbReference>
<keyword evidence="16" id="KW-0168">Coated pit</keyword>
<keyword evidence="11" id="KW-0443">Lipid metabolism</keyword>
<dbReference type="Pfam" id="PF03708">
    <property type="entry name" value="Avian_gp85"/>
    <property type="match status" value="1"/>
</dbReference>
<dbReference type="SUPFAM" id="SSF58069">
    <property type="entry name" value="Virus ectodomain"/>
    <property type="match status" value="1"/>
</dbReference>
<evidence type="ECO:0000256" key="22">
    <source>
        <dbReference type="SAM" id="SignalP"/>
    </source>
</evidence>
<dbReference type="InterPro" id="IPR036055">
    <property type="entry name" value="LDL_receptor-like_sf"/>
</dbReference>
<evidence type="ECO:0000256" key="15">
    <source>
        <dbReference type="ARBA" id="ARBA00023170"/>
    </source>
</evidence>
<sequence length="569" mass="63454">MLRGTLLLALTCLCTAADSASAKCEDCSDGSDESACVKKTCAESDFVCNSGQCVPNRWQCDGDPDCEDGSDEIADLCYMRTCQVNEISCGPQSTQCIPVSWKCDGEKDCDRDPDCKDGSDEINCSSQTCRPDQFRCEDGNCVHRSRQCSGVRDCLDGTDEANCNDVIQCSGPGKFKCRSGECIDINKVCNQQRDCKDWGDEPLKECIVNECDCPVGFEFVDKRNCGDIDECQNPGICSQICINLKGGYKCECSRGYQMNPATGTWKGPYGYRNTNNTCDYNDAAKQGLGVYSMETRGNNYSVWNNCTALALPPDGFLICGDRAWQDIPANAIRCPCYLDKLIVFAPSLLQLPEITRRKWALLALDCNDNVELCEVAARAALAILVPGVASAAARNNLEKLVCWAEKQAYATTEILEEMLPDQNSLRHLLLQDQAAIDILLLAQRNGCEDFKRTYCLNLFDHNESIHKSITFLKEHMRKIRYGINPFNKWFTDLFETMHRWLLGLVKEGLRILFAVVSIIIACGIVINVVKGLLAKMLYWVWFAQKKKKKKKKGGIVEGFLKQQKSHGLL</sequence>
<keyword evidence="15" id="KW-0675">Receptor</keyword>
<keyword evidence="17" id="KW-0325">Glycoprotein</keyword>
<evidence type="ECO:0000256" key="18">
    <source>
        <dbReference type="ARBA" id="ARBA00023221"/>
    </source>
</evidence>
<dbReference type="InterPro" id="IPR051221">
    <property type="entry name" value="LDLR-related"/>
</dbReference>
<evidence type="ECO:0000256" key="1">
    <source>
        <dbReference type="ARBA" id="ARBA00004479"/>
    </source>
</evidence>
<evidence type="ECO:0000256" key="2">
    <source>
        <dbReference type="ARBA" id="ARBA00004600"/>
    </source>
</evidence>
<feature type="disulfide bond" evidence="20">
    <location>
        <begin position="129"/>
        <end position="141"/>
    </location>
</feature>
<dbReference type="Gene3D" id="2.10.25.10">
    <property type="entry name" value="Laminin"/>
    <property type="match status" value="1"/>
</dbReference>
<dbReference type="InterPro" id="IPR002172">
    <property type="entry name" value="LDrepeatLR_classA_rpt"/>
</dbReference>
<evidence type="ECO:0000256" key="5">
    <source>
        <dbReference type="ARBA" id="ARBA00022548"/>
    </source>
</evidence>
<keyword evidence="6" id="KW-0254">Endocytosis</keyword>
<evidence type="ECO:0000256" key="21">
    <source>
        <dbReference type="SAM" id="Phobius"/>
    </source>
</evidence>